<dbReference type="InterPro" id="IPR009010">
    <property type="entry name" value="Asp_de-COase-like_dom_sf"/>
</dbReference>
<dbReference type="PANTHER" id="PTHR43742">
    <property type="entry name" value="TRIMETHYLAMINE-N-OXIDE REDUCTASE"/>
    <property type="match status" value="1"/>
</dbReference>
<evidence type="ECO:0000313" key="7">
    <source>
        <dbReference type="EMBL" id="CAB4711722.1"/>
    </source>
</evidence>
<dbReference type="InterPro" id="IPR050612">
    <property type="entry name" value="Prok_Mopterin_Oxidored"/>
</dbReference>
<evidence type="ECO:0000313" key="11">
    <source>
        <dbReference type="EMBL" id="CAB5001829.1"/>
    </source>
</evidence>
<dbReference type="InterPro" id="IPR006657">
    <property type="entry name" value="MoPterin_dinucl-bd_dom"/>
</dbReference>
<gene>
    <name evidence="7" type="ORF">UFOPK2656_00718</name>
    <name evidence="8" type="ORF">UFOPK3099_02074</name>
    <name evidence="9" type="ORF">UFOPK3267_00486</name>
    <name evidence="10" type="ORF">UFOPK3651_00756</name>
    <name evidence="11" type="ORF">UFOPK3931_02201</name>
    <name evidence="6" type="ORF">UFOPK4189_00716</name>
</gene>
<keyword evidence="2" id="KW-0479">Metal-binding</keyword>
<organism evidence="11">
    <name type="scientific">freshwater metagenome</name>
    <dbReference type="NCBI Taxonomy" id="449393"/>
    <lineage>
        <taxon>unclassified sequences</taxon>
        <taxon>metagenomes</taxon>
        <taxon>ecological metagenomes</taxon>
    </lineage>
</organism>
<dbReference type="SUPFAM" id="SSF50692">
    <property type="entry name" value="ADC-like"/>
    <property type="match status" value="1"/>
</dbReference>
<dbReference type="InterPro" id="IPR006656">
    <property type="entry name" value="Mopterin_OxRdtase"/>
</dbReference>
<dbReference type="Pfam" id="PF04879">
    <property type="entry name" value="Molybdop_Fe4S4"/>
    <property type="match status" value="1"/>
</dbReference>
<evidence type="ECO:0000256" key="2">
    <source>
        <dbReference type="ARBA" id="ARBA00022723"/>
    </source>
</evidence>
<dbReference type="EMBL" id="CAFBOL010000070">
    <property type="protein sequence ID" value="CAB5001829.1"/>
    <property type="molecule type" value="Genomic_DNA"/>
</dbReference>
<dbReference type="EMBL" id="CAFBIY010000017">
    <property type="protein sequence ID" value="CAB4847464.1"/>
    <property type="molecule type" value="Genomic_DNA"/>
</dbReference>
<dbReference type="Gene3D" id="3.40.50.740">
    <property type="match status" value="1"/>
</dbReference>
<dbReference type="GO" id="GO:0043546">
    <property type="term" value="F:molybdopterin cofactor binding"/>
    <property type="evidence" value="ECO:0007669"/>
    <property type="project" value="InterPro"/>
</dbReference>
<evidence type="ECO:0000313" key="8">
    <source>
        <dbReference type="EMBL" id="CAB4830916.1"/>
    </source>
</evidence>
<dbReference type="InterPro" id="IPR006963">
    <property type="entry name" value="Mopterin_OxRdtase_4Fe-4S_dom"/>
</dbReference>
<accession>A0A6J7PEH2</accession>
<dbReference type="EMBL" id="CAESGF010000003">
    <property type="protein sequence ID" value="CAB4362929.1"/>
    <property type="molecule type" value="Genomic_DNA"/>
</dbReference>
<keyword evidence="3" id="KW-0408">Iron</keyword>
<dbReference type="EMBL" id="CAFBMT010000003">
    <property type="protein sequence ID" value="CAB4919317.1"/>
    <property type="molecule type" value="Genomic_DNA"/>
</dbReference>
<dbReference type="AlphaFoldDB" id="A0A6J7PEH2"/>
<dbReference type="Gene3D" id="2.40.40.20">
    <property type="match status" value="1"/>
</dbReference>
<feature type="domain" description="4Fe-4S Mo/W bis-MGD-type" evidence="5">
    <location>
        <begin position="1"/>
        <end position="61"/>
    </location>
</feature>
<dbReference type="Pfam" id="PF00384">
    <property type="entry name" value="Molybdopterin"/>
    <property type="match status" value="1"/>
</dbReference>
<dbReference type="EMBL" id="CAEZYF010000003">
    <property type="protein sequence ID" value="CAB4711722.1"/>
    <property type="molecule type" value="Genomic_DNA"/>
</dbReference>
<protein>
    <submittedName>
        <fullName evidence="11">Unannotated protein</fullName>
    </submittedName>
</protein>
<evidence type="ECO:0000259" key="5">
    <source>
        <dbReference type="PROSITE" id="PS51669"/>
    </source>
</evidence>
<dbReference type="Gene3D" id="3.40.228.10">
    <property type="entry name" value="Dimethylsulfoxide Reductase, domain 2"/>
    <property type="match status" value="1"/>
</dbReference>
<evidence type="ECO:0000313" key="10">
    <source>
        <dbReference type="EMBL" id="CAB4919317.1"/>
    </source>
</evidence>
<dbReference type="GO" id="GO:0016491">
    <property type="term" value="F:oxidoreductase activity"/>
    <property type="evidence" value="ECO:0007669"/>
    <property type="project" value="InterPro"/>
</dbReference>
<dbReference type="SUPFAM" id="SSF53706">
    <property type="entry name" value="Formate dehydrogenase/DMSO reductase, domains 1-3"/>
    <property type="match status" value="1"/>
</dbReference>
<dbReference type="GO" id="GO:0046872">
    <property type="term" value="F:metal ion binding"/>
    <property type="evidence" value="ECO:0007669"/>
    <property type="project" value="UniProtKB-KW"/>
</dbReference>
<dbReference type="EMBL" id="CAFAAV010000185">
    <property type="protein sequence ID" value="CAB4830916.1"/>
    <property type="molecule type" value="Genomic_DNA"/>
</dbReference>
<evidence type="ECO:0000256" key="1">
    <source>
        <dbReference type="ARBA" id="ARBA00010312"/>
    </source>
</evidence>
<dbReference type="Pfam" id="PF01568">
    <property type="entry name" value="Molydop_binding"/>
    <property type="match status" value="1"/>
</dbReference>
<evidence type="ECO:0000256" key="4">
    <source>
        <dbReference type="ARBA" id="ARBA00023014"/>
    </source>
</evidence>
<keyword evidence="4" id="KW-0411">Iron-sulfur</keyword>
<evidence type="ECO:0000313" key="6">
    <source>
        <dbReference type="EMBL" id="CAB4362929.1"/>
    </source>
</evidence>
<dbReference type="GO" id="GO:0051536">
    <property type="term" value="F:iron-sulfur cluster binding"/>
    <property type="evidence" value="ECO:0007669"/>
    <property type="project" value="UniProtKB-KW"/>
</dbReference>
<evidence type="ECO:0000256" key="3">
    <source>
        <dbReference type="ARBA" id="ARBA00023004"/>
    </source>
</evidence>
<name>A0A6J7PEH2_9ZZZZ</name>
<comment type="similarity">
    <text evidence="1">Belongs to the prokaryotic molybdopterin-containing oxidoreductase family.</text>
</comment>
<sequence length="669" mass="71478">MTVVRSFCRICIANCGILAEVEHGPDGDRVVKISGDPDHPISQGYVCPKGRALADAHHSPHRLTSSLVRREGTLMTTPAHDAISAAAEALAATAAQHGVQSVGFFMGSGAFIDPAGVYAFARLKAGLGTPQIYSTASVDSVAKTYVSAVMAGSTALVPHPDELGTLMLLVGSNPLVSHGQSTGFANPVQRIRDAVARGEVYVIDPRFTETARLAGNHVPARPGTDHAVLGFLVRDVLEGGYGLDAATLAATTVNLTALRAAVAPFDLHTTSELTGVTDEQLTALAASVRRAGRLAVITGTGASMSPVGNFLEWFAWALMIVTGSFDTPGGMWFNPGYRTRIDRRERLPRVRLDQPGPTAHPDILRLNGEWPASVIPEEIESGRLQALVIFGANAITCLPDTPRVTAALQALPTLVVLEVDRTETAELATHVIACHDQLERPDVLPLDMFANRVYDQYTPAVVHAHPGRVASWRALEQMGAALGLHVFGTGIDPATMDADAVLDLTTRDPEVLRALRAADGPVLTDDAHYNWVQSRLPDGVWDLAPAALVEQLRTYQPCTSMLLTPRRQLRHQNSQRYRDGDDSTAWLHPTDAAALSIHDGQLVELSSAVGTLSARVRVTDANMVGTVSVPHGWAHTNVNQLISADDLDQFTGMPQMSGTPVTLKVLEPS</sequence>
<dbReference type="PROSITE" id="PS51669">
    <property type="entry name" value="4FE4S_MOW_BIS_MGD"/>
    <property type="match status" value="1"/>
</dbReference>
<reference evidence="11" key="1">
    <citation type="submission" date="2020-05" db="EMBL/GenBank/DDBJ databases">
        <authorList>
            <person name="Chiriac C."/>
            <person name="Salcher M."/>
            <person name="Ghai R."/>
            <person name="Kavagutti S V."/>
        </authorList>
    </citation>
    <scope>NUCLEOTIDE SEQUENCE</scope>
</reference>
<dbReference type="Gene3D" id="2.20.25.90">
    <property type="entry name" value="ADC-like domains"/>
    <property type="match status" value="1"/>
</dbReference>
<proteinExistence type="inferred from homology"/>
<dbReference type="SMART" id="SM00926">
    <property type="entry name" value="Molybdop_Fe4S4"/>
    <property type="match status" value="1"/>
</dbReference>
<evidence type="ECO:0000313" key="9">
    <source>
        <dbReference type="EMBL" id="CAB4847464.1"/>
    </source>
</evidence>